<feature type="compositionally biased region" description="Basic and acidic residues" evidence="1">
    <location>
        <begin position="185"/>
        <end position="197"/>
    </location>
</feature>
<dbReference type="EMBL" id="PQXH01000152">
    <property type="protein sequence ID" value="TGO09855.1"/>
    <property type="molecule type" value="Genomic_DNA"/>
</dbReference>
<accession>A0A4Z1EC96</accession>
<evidence type="ECO:0000313" key="2">
    <source>
        <dbReference type="EMBL" id="TGO09855.1"/>
    </source>
</evidence>
<comment type="caution">
    <text evidence="2">The sequence shown here is derived from an EMBL/GenBank/DDBJ whole genome shotgun (WGS) entry which is preliminary data.</text>
</comment>
<dbReference type="AlphaFoldDB" id="A0A4Z1EC96"/>
<feature type="region of interest" description="Disordered" evidence="1">
    <location>
        <begin position="94"/>
        <end position="206"/>
    </location>
</feature>
<dbReference type="OrthoDB" id="3522467at2759"/>
<organism evidence="2 3">
    <name type="scientific">Botrytis tulipae</name>
    <dbReference type="NCBI Taxonomy" id="87230"/>
    <lineage>
        <taxon>Eukaryota</taxon>
        <taxon>Fungi</taxon>
        <taxon>Dikarya</taxon>
        <taxon>Ascomycota</taxon>
        <taxon>Pezizomycotina</taxon>
        <taxon>Leotiomycetes</taxon>
        <taxon>Helotiales</taxon>
        <taxon>Sclerotiniaceae</taxon>
        <taxon>Botrytis</taxon>
    </lineage>
</organism>
<reference evidence="2 3" key="1">
    <citation type="submission" date="2017-12" db="EMBL/GenBank/DDBJ databases">
        <title>Comparative genomics of Botrytis spp.</title>
        <authorList>
            <person name="Valero-Jimenez C.A."/>
            <person name="Tapia P."/>
            <person name="Veloso J."/>
            <person name="Silva-Moreno E."/>
            <person name="Staats M."/>
            <person name="Valdes J.H."/>
            <person name="Van Kan J.A.L."/>
        </authorList>
    </citation>
    <scope>NUCLEOTIDE SEQUENCE [LARGE SCALE GENOMIC DNA]</scope>
    <source>
        <strain evidence="2 3">Bt9001</strain>
    </source>
</reference>
<proteinExistence type="predicted"/>
<feature type="compositionally biased region" description="Basic and acidic residues" evidence="1">
    <location>
        <begin position="132"/>
        <end position="146"/>
    </location>
</feature>
<evidence type="ECO:0000256" key="1">
    <source>
        <dbReference type="SAM" id="MobiDB-lite"/>
    </source>
</evidence>
<keyword evidence="3" id="KW-1185">Reference proteome</keyword>
<dbReference type="Proteomes" id="UP000297777">
    <property type="component" value="Unassembled WGS sequence"/>
</dbReference>
<gene>
    <name evidence="2" type="ORF">BTUL_0152g00100</name>
</gene>
<name>A0A4Z1EC96_9HELO</name>
<evidence type="ECO:0000313" key="3">
    <source>
        <dbReference type="Proteomes" id="UP000297777"/>
    </source>
</evidence>
<sequence>MSSPTQLLSRYPNIIRNTHKVLTCFSLILSLNSTYQVCAMKKRTKKNEEEIGNMRSTNNLTKDCTCKAALGPGLFGGSDVRGDTCFVVIGDEREKDGESREKEELGNMERRETTSQERMGELSLGARGKKNRKEEGGKKSEQDPADIRPIQVGDGPGPTTTRIAEASSKVSDGSEDVKTQSGDQKNGEMRKEDRGNEASENLKSVD</sequence>
<feature type="compositionally biased region" description="Basic and acidic residues" evidence="1">
    <location>
        <begin position="94"/>
        <end position="120"/>
    </location>
</feature>
<protein>
    <submittedName>
        <fullName evidence="2">Uncharacterized protein</fullName>
    </submittedName>
</protein>